<feature type="compositionally biased region" description="Basic and acidic residues" evidence="1">
    <location>
        <begin position="1"/>
        <end position="10"/>
    </location>
</feature>
<evidence type="ECO:0000313" key="3">
    <source>
        <dbReference type="Proteomes" id="UP000547510"/>
    </source>
</evidence>
<evidence type="ECO:0000313" key="2">
    <source>
        <dbReference type="EMBL" id="MBB5957099.1"/>
    </source>
</evidence>
<keyword evidence="3" id="KW-1185">Reference proteome</keyword>
<dbReference type="Proteomes" id="UP000547510">
    <property type="component" value="Unassembled WGS sequence"/>
</dbReference>
<organism evidence="2 3">
    <name type="scientific">Saccharothrix tamanrassetensis</name>
    <dbReference type="NCBI Taxonomy" id="1051531"/>
    <lineage>
        <taxon>Bacteria</taxon>
        <taxon>Bacillati</taxon>
        <taxon>Actinomycetota</taxon>
        <taxon>Actinomycetes</taxon>
        <taxon>Pseudonocardiales</taxon>
        <taxon>Pseudonocardiaceae</taxon>
        <taxon>Saccharothrix</taxon>
    </lineage>
</organism>
<gene>
    <name evidence="2" type="ORF">FHS29_003692</name>
</gene>
<dbReference type="RefSeq" id="WP_312864996.1">
    <property type="nucleotide sequence ID" value="NZ_JACHJN010000005.1"/>
</dbReference>
<protein>
    <submittedName>
        <fullName evidence="2">DNA-binding transcriptional LysR family regulator</fullName>
    </submittedName>
</protein>
<keyword evidence="2" id="KW-0238">DNA-binding</keyword>
<feature type="region of interest" description="Disordered" evidence="1">
    <location>
        <begin position="1"/>
        <end position="33"/>
    </location>
</feature>
<accession>A0A841CIH5</accession>
<comment type="caution">
    <text evidence="2">The sequence shown here is derived from an EMBL/GenBank/DDBJ whole genome shotgun (WGS) entry which is preliminary data.</text>
</comment>
<dbReference type="GO" id="GO:0003677">
    <property type="term" value="F:DNA binding"/>
    <property type="evidence" value="ECO:0007669"/>
    <property type="project" value="UniProtKB-KW"/>
</dbReference>
<sequence>MADHDRDRRRGGGTTDATGHSHPHPGIRYLPPADAGPVTVHLVWPRRPTHPATLAFREHVAALLGRAVHPR</sequence>
<dbReference type="EMBL" id="JACHJN010000005">
    <property type="protein sequence ID" value="MBB5957099.1"/>
    <property type="molecule type" value="Genomic_DNA"/>
</dbReference>
<proteinExistence type="predicted"/>
<evidence type="ECO:0000256" key="1">
    <source>
        <dbReference type="SAM" id="MobiDB-lite"/>
    </source>
</evidence>
<reference evidence="2 3" key="1">
    <citation type="submission" date="2020-08" db="EMBL/GenBank/DDBJ databases">
        <title>Genomic Encyclopedia of Type Strains, Phase III (KMG-III): the genomes of soil and plant-associated and newly described type strains.</title>
        <authorList>
            <person name="Whitman W."/>
        </authorList>
    </citation>
    <scope>NUCLEOTIDE SEQUENCE [LARGE SCALE GENOMIC DNA]</scope>
    <source>
        <strain evidence="2 3">CECT 8640</strain>
    </source>
</reference>
<dbReference type="AlphaFoldDB" id="A0A841CIH5"/>
<name>A0A841CIH5_9PSEU</name>